<dbReference type="Gene3D" id="3.30.1330.60">
    <property type="entry name" value="OmpA-like domain"/>
    <property type="match status" value="1"/>
</dbReference>
<dbReference type="CDD" id="cd07185">
    <property type="entry name" value="OmpA_C-like"/>
    <property type="match status" value="1"/>
</dbReference>
<evidence type="ECO:0000313" key="5">
    <source>
        <dbReference type="EMBL" id="NEN22802.1"/>
    </source>
</evidence>
<evidence type="ECO:0000313" key="6">
    <source>
        <dbReference type="Proteomes" id="UP000486602"/>
    </source>
</evidence>
<keyword evidence="3" id="KW-0732">Signal</keyword>
<dbReference type="PANTHER" id="PTHR30329">
    <property type="entry name" value="STATOR ELEMENT OF FLAGELLAR MOTOR COMPLEX"/>
    <property type="match status" value="1"/>
</dbReference>
<dbReference type="AlphaFoldDB" id="A0A7K3WPI7"/>
<dbReference type="RefSeq" id="WP_163283523.1">
    <property type="nucleotide sequence ID" value="NZ_JAAGVY010000005.1"/>
</dbReference>
<dbReference type="PROSITE" id="PS51257">
    <property type="entry name" value="PROKAR_LIPOPROTEIN"/>
    <property type="match status" value="1"/>
</dbReference>
<gene>
    <name evidence="5" type="ORF">G3O08_04720</name>
</gene>
<feature type="signal peptide" evidence="3">
    <location>
        <begin position="1"/>
        <end position="21"/>
    </location>
</feature>
<proteinExistence type="predicted"/>
<reference evidence="5 6" key="1">
    <citation type="submission" date="2020-02" db="EMBL/GenBank/DDBJ databases">
        <title>Out from the shadows clarifying the taxonomy of the family Cryomorphaceae and related taxa by utilizing the GTDB taxonomic framework.</title>
        <authorList>
            <person name="Bowman J.P."/>
        </authorList>
    </citation>
    <scope>NUCLEOTIDE SEQUENCE [LARGE SCALE GENOMIC DNA]</scope>
    <source>
        <strain evidence="5 6">QSSC 1-22</strain>
    </source>
</reference>
<accession>A0A7K3WPI7</accession>
<dbReference type="InterPro" id="IPR006665">
    <property type="entry name" value="OmpA-like"/>
</dbReference>
<keyword evidence="2" id="KW-0175">Coiled coil</keyword>
<dbReference type="GO" id="GO:0016020">
    <property type="term" value="C:membrane"/>
    <property type="evidence" value="ECO:0007669"/>
    <property type="project" value="UniProtKB-UniRule"/>
</dbReference>
<dbReference type="PROSITE" id="PS51123">
    <property type="entry name" value="OMPA_2"/>
    <property type="match status" value="1"/>
</dbReference>
<evidence type="ECO:0000256" key="3">
    <source>
        <dbReference type="SAM" id="SignalP"/>
    </source>
</evidence>
<organism evidence="5 6">
    <name type="scientific">Cryomorpha ignava</name>
    <dbReference type="NCBI Taxonomy" id="101383"/>
    <lineage>
        <taxon>Bacteria</taxon>
        <taxon>Pseudomonadati</taxon>
        <taxon>Bacteroidota</taxon>
        <taxon>Flavobacteriia</taxon>
        <taxon>Flavobacteriales</taxon>
        <taxon>Cryomorphaceae</taxon>
        <taxon>Cryomorpha</taxon>
    </lineage>
</organism>
<feature type="coiled-coil region" evidence="2">
    <location>
        <begin position="45"/>
        <end position="93"/>
    </location>
</feature>
<feature type="domain" description="OmpA-like" evidence="4">
    <location>
        <begin position="151"/>
        <end position="273"/>
    </location>
</feature>
<evidence type="ECO:0000259" key="4">
    <source>
        <dbReference type="PROSITE" id="PS51123"/>
    </source>
</evidence>
<dbReference type="Pfam" id="PF00691">
    <property type="entry name" value="OmpA"/>
    <property type="match status" value="1"/>
</dbReference>
<dbReference type="Proteomes" id="UP000486602">
    <property type="component" value="Unassembled WGS sequence"/>
</dbReference>
<evidence type="ECO:0000256" key="1">
    <source>
        <dbReference type="PROSITE-ProRule" id="PRU00473"/>
    </source>
</evidence>
<comment type="caution">
    <text evidence="5">The sequence shown here is derived from an EMBL/GenBank/DDBJ whole genome shotgun (WGS) entry which is preliminary data.</text>
</comment>
<protein>
    <submittedName>
        <fullName evidence="5">OmpA family protein</fullName>
    </submittedName>
</protein>
<sequence>MKFQMLASALGVLLLSSCATVYKCGEPRPEKFSANKKVTALVDERDSLCTTLEEVKNENSALETNLAEKKESLAALESEYNNLKAKSSQTAEELSAELVNRARMLSEREARINEMQSEIARRDSITARLNNILRDALLGFKDDELTLEVKNGKVYVSMTDKLLFKSGSAAVEEKGKEAIEALGNVLAKNPDIDVLIEGHTDNVPIKTASYKDNWDLSVARATSIVRLLADKHDLDEKRLTAAGRGEFQPRATNDTQDGRAQNRRTEIILSPKLDELMNLLGQ</sequence>
<dbReference type="EMBL" id="JAAGVY010000005">
    <property type="protein sequence ID" value="NEN22802.1"/>
    <property type="molecule type" value="Genomic_DNA"/>
</dbReference>
<keyword evidence="1" id="KW-0472">Membrane</keyword>
<dbReference type="InterPro" id="IPR050330">
    <property type="entry name" value="Bact_OuterMem_StrucFunc"/>
</dbReference>
<name>A0A7K3WPI7_9FLAO</name>
<evidence type="ECO:0000256" key="2">
    <source>
        <dbReference type="SAM" id="Coils"/>
    </source>
</evidence>
<dbReference type="SUPFAM" id="SSF103088">
    <property type="entry name" value="OmpA-like"/>
    <property type="match status" value="1"/>
</dbReference>
<feature type="chain" id="PRO_5029797245" evidence="3">
    <location>
        <begin position="22"/>
        <end position="282"/>
    </location>
</feature>
<keyword evidence="6" id="KW-1185">Reference proteome</keyword>
<dbReference type="InterPro" id="IPR036737">
    <property type="entry name" value="OmpA-like_sf"/>
</dbReference>
<dbReference type="PANTHER" id="PTHR30329:SF21">
    <property type="entry name" value="LIPOPROTEIN YIAD-RELATED"/>
    <property type="match status" value="1"/>
</dbReference>